<dbReference type="AlphaFoldDB" id="K1QGD9"/>
<name>K1QGD9_MAGGI</name>
<evidence type="ECO:0000313" key="1">
    <source>
        <dbReference type="EMBL" id="EKC35937.1"/>
    </source>
</evidence>
<sequence length="308" mass="35831">MEERYETTQCSYENDCRKCSSIYMGTPRNLYITRVTENCYVSHITPQNNVAVFFNNNRTSQHFFGDRCCEGERQDGVAEYSTVEESAILMESLTQHRNLPKMDETPSDNYFILESNKKGYNAAKEEVAEYSTVEESAILMESLTQHRTLPKMEETPSDNYFILEPNKRLSTTSVATMSIELIEFETDEDVYNILHERRSKEMEENAYSHFVDCNDNLLSLVLRHLREVVFPGNNLAQHVLGHELPKPFTHTCKDHVLWWLQFVNGVNRKQVMIVYVNFVVYPRYMTGTIADDHTRGPSALDSVMWNEK</sequence>
<gene>
    <name evidence="1" type="ORF">CGI_10024346</name>
</gene>
<proteinExistence type="predicted"/>
<dbReference type="HOGENOM" id="CLU_903860_0_0_1"/>
<reference evidence="1" key="1">
    <citation type="journal article" date="2012" name="Nature">
        <title>The oyster genome reveals stress adaptation and complexity of shell formation.</title>
        <authorList>
            <person name="Zhang G."/>
            <person name="Fang X."/>
            <person name="Guo X."/>
            <person name="Li L."/>
            <person name="Luo R."/>
            <person name="Xu F."/>
            <person name="Yang P."/>
            <person name="Zhang L."/>
            <person name="Wang X."/>
            <person name="Qi H."/>
            <person name="Xiong Z."/>
            <person name="Que H."/>
            <person name="Xie Y."/>
            <person name="Holland P.W."/>
            <person name="Paps J."/>
            <person name="Zhu Y."/>
            <person name="Wu F."/>
            <person name="Chen Y."/>
            <person name="Wang J."/>
            <person name="Peng C."/>
            <person name="Meng J."/>
            <person name="Yang L."/>
            <person name="Liu J."/>
            <person name="Wen B."/>
            <person name="Zhang N."/>
            <person name="Huang Z."/>
            <person name="Zhu Q."/>
            <person name="Feng Y."/>
            <person name="Mount A."/>
            <person name="Hedgecock D."/>
            <person name="Xu Z."/>
            <person name="Liu Y."/>
            <person name="Domazet-Loso T."/>
            <person name="Du Y."/>
            <person name="Sun X."/>
            <person name="Zhang S."/>
            <person name="Liu B."/>
            <person name="Cheng P."/>
            <person name="Jiang X."/>
            <person name="Li J."/>
            <person name="Fan D."/>
            <person name="Wang W."/>
            <person name="Fu W."/>
            <person name="Wang T."/>
            <person name="Wang B."/>
            <person name="Zhang J."/>
            <person name="Peng Z."/>
            <person name="Li Y."/>
            <person name="Li N."/>
            <person name="Wang J."/>
            <person name="Chen M."/>
            <person name="He Y."/>
            <person name="Tan F."/>
            <person name="Song X."/>
            <person name="Zheng Q."/>
            <person name="Huang R."/>
            <person name="Yang H."/>
            <person name="Du X."/>
            <person name="Chen L."/>
            <person name="Yang M."/>
            <person name="Gaffney P.M."/>
            <person name="Wang S."/>
            <person name="Luo L."/>
            <person name="She Z."/>
            <person name="Ming Y."/>
            <person name="Huang W."/>
            <person name="Zhang S."/>
            <person name="Huang B."/>
            <person name="Zhang Y."/>
            <person name="Qu T."/>
            <person name="Ni P."/>
            <person name="Miao G."/>
            <person name="Wang J."/>
            <person name="Wang Q."/>
            <person name="Steinberg C.E."/>
            <person name="Wang H."/>
            <person name="Li N."/>
            <person name="Qian L."/>
            <person name="Zhang G."/>
            <person name="Li Y."/>
            <person name="Yang H."/>
            <person name="Liu X."/>
            <person name="Wang J."/>
            <person name="Yin Y."/>
            <person name="Wang J."/>
        </authorList>
    </citation>
    <scope>NUCLEOTIDE SEQUENCE [LARGE SCALE GENOMIC DNA]</scope>
    <source>
        <strain evidence="1">05x7-T-G4-1.051#20</strain>
    </source>
</reference>
<dbReference type="EMBL" id="JH816636">
    <property type="protein sequence ID" value="EKC35937.1"/>
    <property type="molecule type" value="Genomic_DNA"/>
</dbReference>
<protein>
    <submittedName>
        <fullName evidence="1">Uncharacterized protein</fullName>
    </submittedName>
</protein>
<organism evidence="1">
    <name type="scientific">Magallana gigas</name>
    <name type="common">Pacific oyster</name>
    <name type="synonym">Crassostrea gigas</name>
    <dbReference type="NCBI Taxonomy" id="29159"/>
    <lineage>
        <taxon>Eukaryota</taxon>
        <taxon>Metazoa</taxon>
        <taxon>Spiralia</taxon>
        <taxon>Lophotrochozoa</taxon>
        <taxon>Mollusca</taxon>
        <taxon>Bivalvia</taxon>
        <taxon>Autobranchia</taxon>
        <taxon>Pteriomorphia</taxon>
        <taxon>Ostreida</taxon>
        <taxon>Ostreoidea</taxon>
        <taxon>Ostreidae</taxon>
        <taxon>Magallana</taxon>
    </lineage>
</organism>
<dbReference type="InParanoid" id="K1QGD9"/>
<accession>K1QGD9</accession>